<accession>A0A375EDQ2</accession>
<proteinExistence type="predicted"/>
<reference evidence="2" key="1">
    <citation type="submission" date="2018-01" db="EMBL/GenBank/DDBJ databases">
        <authorList>
            <person name="Gaut B.S."/>
            <person name="Morton B.R."/>
            <person name="Clegg M.T."/>
            <person name="Duvall M.R."/>
        </authorList>
    </citation>
    <scope>NUCLEOTIDE SEQUENCE [LARGE SCALE GENOMIC DNA]</scope>
</reference>
<organism evidence="1 2">
    <name type="scientific">Cupriavidus taiwanensis</name>
    <dbReference type="NCBI Taxonomy" id="164546"/>
    <lineage>
        <taxon>Bacteria</taxon>
        <taxon>Pseudomonadati</taxon>
        <taxon>Pseudomonadota</taxon>
        <taxon>Betaproteobacteria</taxon>
        <taxon>Burkholderiales</taxon>
        <taxon>Burkholderiaceae</taxon>
        <taxon>Cupriavidus</taxon>
    </lineage>
</organism>
<protein>
    <submittedName>
        <fullName evidence="1">Uncharacterized protein</fullName>
    </submittedName>
</protein>
<dbReference type="AlphaFoldDB" id="A0A375EDQ2"/>
<evidence type="ECO:0000313" key="2">
    <source>
        <dbReference type="Proteomes" id="UP000256952"/>
    </source>
</evidence>
<gene>
    <name evidence="1" type="ORF">CBM2613_U20032</name>
</gene>
<dbReference type="Proteomes" id="UP000256952">
    <property type="component" value="Unassembled WGS sequence"/>
</dbReference>
<sequence>MPQREVWRLATQLARSADLPAQSHELTQGNHGPVLRRYVGTLGDSAGFGIADGVPHAYREKRMMAASPEADGPLIDSKPAALAVCALEAEIPQ</sequence>
<comment type="caution">
    <text evidence="1">The sequence shown here is derived from an EMBL/GenBank/DDBJ whole genome shotgun (WGS) entry which is preliminary data.</text>
</comment>
<name>A0A375EDQ2_9BURK</name>
<evidence type="ECO:0000313" key="1">
    <source>
        <dbReference type="EMBL" id="SOZ75287.1"/>
    </source>
</evidence>
<dbReference type="EMBL" id="OFTH01000053">
    <property type="protein sequence ID" value="SOZ75287.1"/>
    <property type="molecule type" value="Genomic_DNA"/>
</dbReference>